<sequence length="316" mass="34534">MTIASQCGLSTSGKDLCLDSGMPPFLSGTHRLFSGTQLFFAGTDLFLGGTQPFLSGTHRLFSGTQLFFAGTDLFLGGPHRFFSRTPPCLGEMTLSLSAPCYRDEHQAMLAVMVTAGITQAITNLNEARTKLGVAPSQDAAFFLEWQAPLPSLTDAQKVRLDHLKQRYLFYADSGAITEGTVNLILLAPLLETLSLMDPPYQVRGEKYVRVAIEDGETMLEGLIDALLLDEHLWLIVIESKRYGFSGRQAIAQTLGYMVTAPVSPVFALITTGEDFLFVKLDRETGMYGLSDKFTLSTVAGNDLHQVAQILQRLAAH</sequence>
<dbReference type="Proteomes" id="UP000191901">
    <property type="component" value="Chromosome"/>
</dbReference>
<proteinExistence type="predicted"/>
<evidence type="ECO:0000313" key="2">
    <source>
        <dbReference type="Proteomes" id="UP000191901"/>
    </source>
</evidence>
<keyword evidence="2" id="KW-1185">Reference proteome</keyword>
<dbReference type="AlphaFoldDB" id="A0A1Z3HT36"/>
<reference evidence="1 2" key="1">
    <citation type="journal article" date="2016" name="Biochim. Biophys. Acta">
        <title>Characterization of red-shifted phycobilisomes isolated from the chlorophyll f-containing cyanobacterium Halomicronema hongdechloris.</title>
        <authorList>
            <person name="Li Y."/>
            <person name="Lin Y."/>
            <person name="Garvey C.J."/>
            <person name="Birch D."/>
            <person name="Corkery R.W."/>
            <person name="Loughlin P.C."/>
            <person name="Scheer H."/>
            <person name="Willows R.D."/>
            <person name="Chen M."/>
        </authorList>
    </citation>
    <scope>NUCLEOTIDE SEQUENCE [LARGE SCALE GENOMIC DNA]</scope>
    <source>
        <strain evidence="1 2">C2206</strain>
    </source>
</reference>
<dbReference type="STRING" id="1641165.XM38_17990"/>
<dbReference type="EMBL" id="CP021983">
    <property type="protein sequence ID" value="ASC73480.1"/>
    <property type="molecule type" value="Genomic_DNA"/>
</dbReference>
<dbReference type="KEGG" id="hhg:XM38_044470"/>
<organism evidence="1 2">
    <name type="scientific">Halomicronema hongdechloris C2206</name>
    <dbReference type="NCBI Taxonomy" id="1641165"/>
    <lineage>
        <taxon>Bacteria</taxon>
        <taxon>Bacillati</taxon>
        <taxon>Cyanobacteriota</taxon>
        <taxon>Cyanophyceae</taxon>
        <taxon>Nodosilineales</taxon>
        <taxon>Nodosilineaceae</taxon>
        <taxon>Halomicronema</taxon>
    </lineage>
</organism>
<protein>
    <recommendedName>
        <fullName evidence="3">Type I restriction enzyme R protein N-terminal domain-containing protein</fullName>
    </recommendedName>
</protein>
<accession>A0A1Z3HT36</accession>
<gene>
    <name evidence="1" type="ORF">XM38_044470</name>
</gene>
<evidence type="ECO:0000313" key="1">
    <source>
        <dbReference type="EMBL" id="ASC73480.1"/>
    </source>
</evidence>
<name>A0A1Z3HT36_9CYAN</name>
<evidence type="ECO:0008006" key="3">
    <source>
        <dbReference type="Google" id="ProtNLM"/>
    </source>
</evidence>